<feature type="region of interest" description="Disordered" evidence="1">
    <location>
        <begin position="127"/>
        <end position="183"/>
    </location>
</feature>
<dbReference type="GO" id="GO:0000287">
    <property type="term" value="F:magnesium ion binding"/>
    <property type="evidence" value="ECO:0007669"/>
    <property type="project" value="InterPro"/>
</dbReference>
<sequence length="183" mass="20158">MGMPAPIITTGGQPLAEVRLVLPYPPSANTYWRPARGRGLVPSDEATAYKASVTRAAMLARILPLVGPVRMAVTVFRPRKSGDLDNTLKVLNDALNEVAWLDDEQLVVIMAMREDDAAAPRVELHATAERHATREEADAHRRARAERAQKARATRNRNRAAKARAGGVRLSPSLRLPTRRDDE</sequence>
<dbReference type="Gene3D" id="3.30.1330.70">
    <property type="entry name" value="Holliday junction resolvase RusA"/>
    <property type="match status" value="1"/>
</dbReference>
<dbReference type="GO" id="GO:0006281">
    <property type="term" value="P:DNA repair"/>
    <property type="evidence" value="ECO:0007669"/>
    <property type="project" value="InterPro"/>
</dbReference>
<dbReference type="GO" id="GO:0006310">
    <property type="term" value="P:DNA recombination"/>
    <property type="evidence" value="ECO:0007669"/>
    <property type="project" value="InterPro"/>
</dbReference>
<dbReference type="SUPFAM" id="SSF103084">
    <property type="entry name" value="Holliday junction resolvase RusA"/>
    <property type="match status" value="1"/>
</dbReference>
<accession>A0A540WYZ3</accession>
<keyword evidence="3" id="KW-1185">Reference proteome</keyword>
<dbReference type="Pfam" id="PF05866">
    <property type="entry name" value="RusA"/>
    <property type="match status" value="1"/>
</dbReference>
<evidence type="ECO:0000256" key="1">
    <source>
        <dbReference type="SAM" id="MobiDB-lite"/>
    </source>
</evidence>
<dbReference type="EMBL" id="VIFM01000074">
    <property type="protein sequence ID" value="TQF14215.1"/>
    <property type="molecule type" value="Genomic_DNA"/>
</dbReference>
<gene>
    <name evidence="2" type="ORF">FJV41_19800</name>
</gene>
<reference evidence="2 3" key="1">
    <citation type="submission" date="2019-06" db="EMBL/GenBank/DDBJ databases">
        <authorList>
            <person name="Livingstone P."/>
            <person name="Whitworth D."/>
        </authorList>
    </citation>
    <scope>NUCLEOTIDE SEQUENCE [LARGE SCALE GENOMIC DNA]</scope>
    <source>
        <strain evidence="2 3">AM401</strain>
    </source>
</reference>
<feature type="compositionally biased region" description="Basic and acidic residues" evidence="1">
    <location>
        <begin position="127"/>
        <end position="149"/>
    </location>
</feature>
<organism evidence="2 3">
    <name type="scientific">Myxococcus llanfairpwllgwyngyllgogerychwyrndrobwllllantysiliogogogochensis</name>
    <dbReference type="NCBI Taxonomy" id="2590453"/>
    <lineage>
        <taxon>Bacteria</taxon>
        <taxon>Pseudomonadati</taxon>
        <taxon>Myxococcota</taxon>
        <taxon>Myxococcia</taxon>
        <taxon>Myxococcales</taxon>
        <taxon>Cystobacterineae</taxon>
        <taxon>Myxococcaceae</taxon>
        <taxon>Myxococcus</taxon>
    </lineage>
</organism>
<dbReference type="InterPro" id="IPR008822">
    <property type="entry name" value="Endonuclease_RusA-like"/>
</dbReference>
<feature type="compositionally biased region" description="Basic residues" evidence="1">
    <location>
        <begin position="150"/>
        <end position="162"/>
    </location>
</feature>
<comment type="caution">
    <text evidence="2">The sequence shown here is derived from an EMBL/GenBank/DDBJ whole genome shotgun (WGS) entry which is preliminary data.</text>
</comment>
<proteinExistence type="predicted"/>
<protein>
    <submittedName>
        <fullName evidence="2">RusA family crossover junction endodeoxyribonuclease</fullName>
    </submittedName>
</protein>
<dbReference type="OrthoDB" id="73971at2"/>
<evidence type="ECO:0000313" key="2">
    <source>
        <dbReference type="EMBL" id="TQF14215.1"/>
    </source>
</evidence>
<feature type="compositionally biased region" description="Low complexity" evidence="1">
    <location>
        <begin position="163"/>
        <end position="176"/>
    </location>
</feature>
<name>A0A540WYZ3_9BACT</name>
<evidence type="ECO:0000313" key="3">
    <source>
        <dbReference type="Proteomes" id="UP000315369"/>
    </source>
</evidence>
<dbReference type="InterPro" id="IPR036614">
    <property type="entry name" value="RusA-like_sf"/>
</dbReference>
<dbReference type="AlphaFoldDB" id="A0A540WYZ3"/>
<dbReference type="Proteomes" id="UP000315369">
    <property type="component" value="Unassembled WGS sequence"/>
</dbReference>